<dbReference type="SUPFAM" id="SSF53187">
    <property type="entry name" value="Zn-dependent exopeptidases"/>
    <property type="match status" value="1"/>
</dbReference>
<sequence length="142" mass="16199">MHPNSRNIIPNRVTFTVDLRDIDMERRHRLEETLTSLLQEACRAHRLQYRVREDARSAPRYCAPELVELLSGEARSMGLAPPRLMSGPFHDALALADVCDFGMIFVRSKDGISHHPQEYSSPEDIALATELLYRATLRLSQV</sequence>
<dbReference type="InterPro" id="IPR010158">
    <property type="entry name" value="Amidase_Cbmase"/>
</dbReference>
<name>A0A1G6K7K9_9BACL</name>
<comment type="similarity">
    <text evidence="1">Belongs to the peptidase M20 family.</text>
</comment>
<organism evidence="3 4">
    <name type="scientific">Melghirimyces thermohalophilus</name>
    <dbReference type="NCBI Taxonomy" id="1236220"/>
    <lineage>
        <taxon>Bacteria</taxon>
        <taxon>Bacillati</taxon>
        <taxon>Bacillota</taxon>
        <taxon>Bacilli</taxon>
        <taxon>Bacillales</taxon>
        <taxon>Thermoactinomycetaceae</taxon>
        <taxon>Melghirimyces</taxon>
    </lineage>
</organism>
<dbReference type="InterPro" id="IPR002933">
    <property type="entry name" value="Peptidase_M20"/>
</dbReference>
<evidence type="ECO:0000313" key="3">
    <source>
        <dbReference type="EMBL" id="SDC26990.1"/>
    </source>
</evidence>
<dbReference type="EMBL" id="FMZA01000005">
    <property type="protein sequence ID" value="SDC26990.1"/>
    <property type="molecule type" value="Genomic_DNA"/>
</dbReference>
<dbReference type="Proteomes" id="UP000199387">
    <property type="component" value="Unassembled WGS sequence"/>
</dbReference>
<dbReference type="GO" id="GO:0016813">
    <property type="term" value="F:hydrolase activity, acting on carbon-nitrogen (but not peptide) bonds, in linear amidines"/>
    <property type="evidence" value="ECO:0007669"/>
    <property type="project" value="InterPro"/>
</dbReference>
<dbReference type="Gene3D" id="3.40.630.10">
    <property type="entry name" value="Zn peptidases"/>
    <property type="match status" value="1"/>
</dbReference>
<proteinExistence type="inferred from homology"/>
<dbReference type="AlphaFoldDB" id="A0A1G6K7K9"/>
<keyword evidence="4" id="KW-1185">Reference proteome</keyword>
<accession>A0A1G6K7K9</accession>
<dbReference type="Pfam" id="PF01546">
    <property type="entry name" value="Peptidase_M20"/>
    <property type="match status" value="1"/>
</dbReference>
<protein>
    <submittedName>
        <fullName evidence="3">Peptidase family M20/M25/M40</fullName>
    </submittedName>
</protein>
<keyword evidence="2" id="KW-0378">Hydrolase</keyword>
<dbReference type="STRING" id="1236220.SAMN04488112_105111"/>
<evidence type="ECO:0000256" key="1">
    <source>
        <dbReference type="ARBA" id="ARBA00006153"/>
    </source>
</evidence>
<dbReference type="PANTHER" id="PTHR32494">
    <property type="entry name" value="ALLANTOATE DEIMINASE-RELATED"/>
    <property type="match status" value="1"/>
</dbReference>
<dbReference type="InterPro" id="IPR036264">
    <property type="entry name" value="Bact_exopeptidase_dim_dom"/>
</dbReference>
<reference evidence="3 4" key="1">
    <citation type="submission" date="2016-10" db="EMBL/GenBank/DDBJ databases">
        <authorList>
            <person name="de Groot N.N."/>
        </authorList>
    </citation>
    <scope>NUCLEOTIDE SEQUENCE [LARGE SCALE GENOMIC DNA]</scope>
    <source>
        <strain evidence="3 4">DSM 45514</strain>
    </source>
</reference>
<evidence type="ECO:0000313" key="4">
    <source>
        <dbReference type="Proteomes" id="UP000199387"/>
    </source>
</evidence>
<evidence type="ECO:0000256" key="2">
    <source>
        <dbReference type="ARBA" id="ARBA00022801"/>
    </source>
</evidence>
<dbReference type="SUPFAM" id="SSF55031">
    <property type="entry name" value="Bacterial exopeptidase dimerisation domain"/>
    <property type="match status" value="1"/>
</dbReference>
<dbReference type="PANTHER" id="PTHR32494:SF5">
    <property type="entry name" value="ALLANTOATE AMIDOHYDROLASE"/>
    <property type="match status" value="1"/>
</dbReference>
<gene>
    <name evidence="3" type="ORF">SAMN04488112_105111</name>
</gene>